<feature type="signal peptide" evidence="2">
    <location>
        <begin position="1"/>
        <end position="22"/>
    </location>
</feature>
<feature type="compositionally biased region" description="Gly residues" evidence="1">
    <location>
        <begin position="600"/>
        <end position="612"/>
    </location>
</feature>
<feature type="compositionally biased region" description="Polar residues" evidence="1">
    <location>
        <begin position="264"/>
        <end position="276"/>
    </location>
</feature>
<feature type="compositionally biased region" description="Low complexity" evidence="1">
    <location>
        <begin position="451"/>
        <end position="469"/>
    </location>
</feature>
<protein>
    <recommendedName>
        <fullName evidence="4">ShKT domain-containing protein</fullName>
    </recommendedName>
</protein>
<feature type="compositionally biased region" description="Polar residues" evidence="1">
    <location>
        <begin position="238"/>
        <end position="247"/>
    </location>
</feature>
<name>A0A7S1YJH6_9STRA</name>
<feature type="compositionally biased region" description="Polar residues" evidence="1">
    <location>
        <begin position="52"/>
        <end position="64"/>
    </location>
</feature>
<evidence type="ECO:0008006" key="4">
    <source>
        <dbReference type="Google" id="ProtNLM"/>
    </source>
</evidence>
<feature type="compositionally biased region" description="Low complexity" evidence="1">
    <location>
        <begin position="484"/>
        <end position="495"/>
    </location>
</feature>
<gene>
    <name evidence="3" type="ORF">GOCE00092_LOCUS23328</name>
</gene>
<feature type="compositionally biased region" description="Acidic residues" evidence="1">
    <location>
        <begin position="587"/>
        <end position="597"/>
    </location>
</feature>
<evidence type="ECO:0000313" key="3">
    <source>
        <dbReference type="EMBL" id="CAD9304100.1"/>
    </source>
</evidence>
<sequence length="866" mass="85609">MRATIAFLISLLVLLHHDEVTALEESNLKSSSWSLRRSLRGWSGFHALFDDGNTQKAPQQQLRSGGSGANGDPVQRDLAGEGSLSTTMDTPMSLPGDGGNSGPGLDQGSGPRNDDSDPAEGSPTKVKMDTDHNDKADRPMVVPNDEVDTQGTPSDNGDAADRPMVLPDGEVDMQATPSGDGDPSIQLQTAGTVGSPGATMTRPMDVPDTPGEGSSSGSAGGSGGPLQLIATPIDESTGPGNSDTSNRPMVEPTIGSGGGEGSGQPLQLDTSGSSGPLVTHTIGGESNPTEGGAGGSGDSGGGTGGGDGGPPGPPNQGLVGQSGPVSDPETGGTSVEATPEQPGTQETGTSDSGPVQMTTGSAVVGGGGGGGGVEQPPGNGPDTPPSETGGGGDDSAVMTTATAPESVIMEEGSGAAPQETEGGESETSESGGDDSGTPTESGGAESETPAESGGAESGTPTESGGGESETPTESEGADMETPTESGGAESESPESGVGGEGDGGPAAVVPPAAGGEPGGDAGVVLAPTIDDGTPPCENDDTFEFASPNGEIRICAWIEREGQRNFYCTEDSEITTKCARSCQMCPEAEPENGEDGSETGESGGVGDGAGAGEGDGDPAAVATAPGGGPSDTLGPADTLGPPDETPAAQVAQPGGDDSGTPGESGGGDESGGGAEMAPEAGGGPADMLGPPDESPAAVETQPAGTKEAGQSDTPEAPVDPRPPNMPGGGDPAIAVDGSDAVDPDDIIVQEIDPRVAFQPPPGADPHYRNKDSNETTEDEVVSVSFVCGRDAEEARRACRLLPVCKFEKNTDGRVTTTMVEGQGACARRCDPGQFNMGDDHCREGEHCFDSVENCRCPDMSEAGCKPF</sequence>
<dbReference type="AlphaFoldDB" id="A0A7S1YJH6"/>
<feature type="compositionally biased region" description="Gly residues" evidence="1">
    <location>
        <begin position="661"/>
        <end position="683"/>
    </location>
</feature>
<feature type="compositionally biased region" description="Gly residues" evidence="1">
    <location>
        <begin position="363"/>
        <end position="373"/>
    </location>
</feature>
<dbReference type="EMBL" id="HBGK01044439">
    <property type="protein sequence ID" value="CAD9304100.1"/>
    <property type="molecule type" value="Transcribed_RNA"/>
</dbReference>
<reference evidence="3" key="1">
    <citation type="submission" date="2021-01" db="EMBL/GenBank/DDBJ databases">
        <authorList>
            <person name="Corre E."/>
            <person name="Pelletier E."/>
            <person name="Niang G."/>
            <person name="Scheremetjew M."/>
            <person name="Finn R."/>
            <person name="Kale V."/>
            <person name="Holt S."/>
            <person name="Cochrane G."/>
            <person name="Meng A."/>
            <person name="Brown T."/>
            <person name="Cohen L."/>
        </authorList>
    </citation>
    <scope>NUCLEOTIDE SEQUENCE</scope>
    <source>
        <strain evidence="3">CCMP 410</strain>
    </source>
</reference>
<organism evidence="3">
    <name type="scientific">Grammatophora oceanica</name>
    <dbReference type="NCBI Taxonomy" id="210454"/>
    <lineage>
        <taxon>Eukaryota</taxon>
        <taxon>Sar</taxon>
        <taxon>Stramenopiles</taxon>
        <taxon>Ochrophyta</taxon>
        <taxon>Bacillariophyta</taxon>
        <taxon>Fragilariophyceae</taxon>
        <taxon>Fragilariophycidae</taxon>
        <taxon>Rhabdonematales</taxon>
        <taxon>Grammatophoraceae</taxon>
        <taxon>Grammatophora</taxon>
    </lineage>
</organism>
<evidence type="ECO:0000256" key="1">
    <source>
        <dbReference type="SAM" id="MobiDB-lite"/>
    </source>
</evidence>
<feature type="compositionally biased region" description="Polar residues" evidence="1">
    <location>
        <begin position="331"/>
        <end position="361"/>
    </location>
</feature>
<feature type="compositionally biased region" description="Basic and acidic residues" evidence="1">
    <location>
        <begin position="126"/>
        <end position="138"/>
    </location>
</feature>
<feature type="compositionally biased region" description="Gly residues" evidence="1">
    <location>
        <begin position="96"/>
        <end position="107"/>
    </location>
</feature>
<feature type="compositionally biased region" description="Low complexity" evidence="1">
    <location>
        <begin position="505"/>
        <end position="514"/>
    </location>
</feature>
<accession>A0A7S1YJH6</accession>
<feature type="region of interest" description="Disordered" evidence="1">
    <location>
        <begin position="50"/>
        <end position="544"/>
    </location>
</feature>
<feature type="compositionally biased region" description="Gly residues" evidence="1">
    <location>
        <begin position="291"/>
        <end position="309"/>
    </location>
</feature>
<feature type="chain" id="PRO_5030894965" description="ShKT domain-containing protein" evidence="2">
    <location>
        <begin position="23"/>
        <end position="866"/>
    </location>
</feature>
<proteinExistence type="predicted"/>
<feature type="region of interest" description="Disordered" evidence="1">
    <location>
        <begin position="751"/>
        <end position="776"/>
    </location>
</feature>
<evidence type="ECO:0000256" key="2">
    <source>
        <dbReference type="SAM" id="SignalP"/>
    </source>
</evidence>
<feature type="region of interest" description="Disordered" evidence="1">
    <location>
        <begin position="583"/>
        <end position="738"/>
    </location>
</feature>
<keyword evidence="2" id="KW-0732">Signal</keyword>